<keyword evidence="14" id="KW-1003">Cell membrane</keyword>
<dbReference type="SFLD" id="SFLDS00003">
    <property type="entry name" value="Haloacid_Dehalogenase"/>
    <property type="match status" value="1"/>
</dbReference>
<feature type="transmembrane region" description="Helical" evidence="14">
    <location>
        <begin position="82"/>
        <end position="103"/>
    </location>
</feature>
<dbReference type="InterPro" id="IPR023299">
    <property type="entry name" value="ATPase_P-typ_cyto_dom_N"/>
</dbReference>
<feature type="transmembrane region" description="Helical" evidence="14">
    <location>
        <begin position="334"/>
        <end position="354"/>
    </location>
</feature>
<dbReference type="InterPro" id="IPR044492">
    <property type="entry name" value="P_typ_ATPase_HD_dom"/>
</dbReference>
<evidence type="ECO:0000256" key="11">
    <source>
        <dbReference type="ARBA" id="ARBA00023008"/>
    </source>
</evidence>
<dbReference type="Pfam" id="PF00122">
    <property type="entry name" value="E1-E2_ATPase"/>
    <property type="match status" value="1"/>
</dbReference>
<dbReference type="EMBL" id="AP014680">
    <property type="protein sequence ID" value="BAP86379.1"/>
    <property type="molecule type" value="Genomic_DNA"/>
</dbReference>
<feature type="transmembrane region" description="Helical" evidence="14">
    <location>
        <begin position="50"/>
        <end position="70"/>
    </location>
</feature>
<keyword evidence="7" id="KW-0187">Copper transport</keyword>
<dbReference type="CDD" id="cd07552">
    <property type="entry name" value="P-type_ATPase_Cu-like"/>
    <property type="match status" value="1"/>
</dbReference>
<dbReference type="GO" id="GO:0140581">
    <property type="term" value="F:P-type monovalent copper transporter activity"/>
    <property type="evidence" value="ECO:0007669"/>
    <property type="project" value="UniProtKB-EC"/>
</dbReference>
<dbReference type="InterPro" id="IPR023214">
    <property type="entry name" value="HAD_sf"/>
</dbReference>
<dbReference type="AlphaFoldDB" id="A0A0A1GZF7"/>
<evidence type="ECO:0000256" key="8">
    <source>
        <dbReference type="ARBA" id="ARBA00022840"/>
    </source>
</evidence>
<keyword evidence="7" id="KW-0813">Transport</keyword>
<dbReference type="GO" id="GO:0012505">
    <property type="term" value="C:endomembrane system"/>
    <property type="evidence" value="ECO:0007669"/>
    <property type="project" value="UniProtKB-SubCell"/>
</dbReference>
<feature type="transmembrane region" description="Helical" evidence="14">
    <location>
        <begin position="643"/>
        <end position="666"/>
    </location>
</feature>
<dbReference type="Gene3D" id="2.70.150.10">
    <property type="entry name" value="Calcium-transporting ATPase, cytoplasmic transduction domain A"/>
    <property type="match status" value="1"/>
</dbReference>
<reference evidence="17 18" key="1">
    <citation type="submission" date="2014-11" db="EMBL/GenBank/DDBJ databases">
        <title>Complete genome sequence and analysis of Lactobacillus hokkaidonensis LOOC260T.</title>
        <authorList>
            <person name="Tanizawa Y."/>
            <person name="Tohno M."/>
            <person name="Kaminuma E."/>
            <person name="Nakamura Y."/>
            <person name="Arita M."/>
        </authorList>
    </citation>
    <scope>NUCLEOTIDE SEQUENCE [LARGE SCALE GENOMIC DNA]</scope>
    <source>
        <strain evidence="17 18">LOOC260</strain>
    </source>
</reference>
<dbReference type="SFLD" id="SFLDG00002">
    <property type="entry name" value="C1.7:_P-type_atpase_like"/>
    <property type="match status" value="1"/>
</dbReference>
<dbReference type="STRING" id="1291742.LOOC260_118730"/>
<accession>A0A0A1GZF7</accession>
<dbReference type="PANTHER" id="PTHR43520:SF8">
    <property type="entry name" value="P-TYPE CU(+) TRANSPORTER"/>
    <property type="match status" value="1"/>
</dbReference>
<evidence type="ECO:0000256" key="15">
    <source>
        <dbReference type="SAM" id="MobiDB-lite"/>
    </source>
</evidence>
<dbReference type="InterPro" id="IPR018303">
    <property type="entry name" value="ATPase_P-typ_P_site"/>
</dbReference>
<dbReference type="GO" id="GO:0005524">
    <property type="term" value="F:ATP binding"/>
    <property type="evidence" value="ECO:0007669"/>
    <property type="project" value="UniProtKB-UniRule"/>
</dbReference>
<dbReference type="InterPro" id="IPR027256">
    <property type="entry name" value="P-typ_ATPase_IB"/>
</dbReference>
<feature type="compositionally biased region" description="Basic and acidic residues" evidence="15">
    <location>
        <begin position="10"/>
        <end position="24"/>
    </location>
</feature>
<feature type="transmembrane region" description="Helical" evidence="14">
    <location>
        <begin position="115"/>
        <end position="136"/>
    </location>
</feature>
<dbReference type="NCBIfam" id="TIGR01494">
    <property type="entry name" value="ATPase_P-type"/>
    <property type="match status" value="1"/>
</dbReference>
<protein>
    <recommendedName>
        <fullName evidence="3">P-type Cu(+) transporter</fullName>
        <ecNumber evidence="3">7.2.2.8</ecNumber>
    </recommendedName>
</protein>
<keyword evidence="12 14" id="KW-0472">Membrane</keyword>
<dbReference type="InterPro" id="IPR001757">
    <property type="entry name" value="P_typ_ATPase"/>
</dbReference>
<evidence type="ECO:0000256" key="6">
    <source>
        <dbReference type="ARBA" id="ARBA00022741"/>
    </source>
</evidence>
<organism evidence="17 18">
    <name type="scientific">Paucilactobacillus hokkaidonensis JCM 18461</name>
    <dbReference type="NCBI Taxonomy" id="1291742"/>
    <lineage>
        <taxon>Bacteria</taxon>
        <taxon>Bacillati</taxon>
        <taxon>Bacillota</taxon>
        <taxon>Bacilli</taxon>
        <taxon>Lactobacillales</taxon>
        <taxon>Lactobacillaceae</taxon>
        <taxon>Paucilactobacillus</taxon>
    </lineage>
</organism>
<dbReference type="SFLD" id="SFLDF00027">
    <property type="entry name" value="p-type_atpase"/>
    <property type="match status" value="1"/>
</dbReference>
<evidence type="ECO:0000256" key="13">
    <source>
        <dbReference type="ARBA" id="ARBA00049289"/>
    </source>
</evidence>
<keyword evidence="7" id="KW-0406">Ion transport</keyword>
<dbReference type="InterPro" id="IPR008250">
    <property type="entry name" value="ATPase_P-typ_transduc_dom_A_sf"/>
</dbReference>
<dbReference type="Pfam" id="PF00702">
    <property type="entry name" value="Hydrolase"/>
    <property type="match status" value="1"/>
</dbReference>
<dbReference type="PROSITE" id="PS00154">
    <property type="entry name" value="ATPASE_E1_E2"/>
    <property type="match status" value="1"/>
</dbReference>
<evidence type="ECO:0000256" key="14">
    <source>
        <dbReference type="RuleBase" id="RU362081"/>
    </source>
</evidence>
<dbReference type="EC" id="7.2.2.8" evidence="3"/>
<comment type="subcellular location">
    <subcellularLocation>
        <location evidence="14">Cell membrane</location>
    </subcellularLocation>
    <subcellularLocation>
        <location evidence="1">Endomembrane system</location>
        <topology evidence="1">Multi-pass membrane protein</topology>
    </subcellularLocation>
</comment>
<sequence length="695" mass="74782">MKNKKKKQQNHGDNDMQSMDHTHMNMESNGGDMMQHGGQMMHMGNMKRKFWVSLIFSLPIIALSPMLKFSFMPNLVFPGSEWLVLILATFLYIYGGAPFIKGAKAELKERKPEMMTLVALGITVSYFYSLYAFTINQFFVADTHVMDFFWELATLIDIMLLGHWIEMDAVMAAGNALEKMAALLPNTATIVADNGDHIEKPLNEVVIGESVIVKAGEKIPTDGIILDGNTTVNEALVTGESKAVTKMKNDKVIGGSTNGSGAIMVKVTGTGQSGYLAQVMQMVSNAQKEQSKAEGVADKVAGLLVYAAVSAAILTFIVWLLVSGDFNLALERTVTVLVIACPHALGLAIPLVVARSTSIGAQNGLLTRKRQALEDATELDAILMDKTGTLTEGNFAVNDYKATDTAYSNEQILSLMGALESGSSHPLSVGILSKLKELNLKTIKAKNIQNLPGVGIQGEINKKNMTIVNEKYLRENKIKYDKNTASKLASAGNTVSFLLVANINVGFVAQGDQIKPASIALINGLKAQHIRPVMLTGDNQQVAQQVAERLGIDRQDVHAELKPDDKEKIVKQYQDKGFKVAMVGDGVNDAPSLVRANVGIAIGAGTDVAVDSADIVLVRSDPADILNFLKLAKHTTRKMVQNLWFGAGYNIFAIPLAAGVLAFAGIVLSPALGAVLMGLSTIIVAINAQTLRIGK</sequence>
<evidence type="ECO:0000259" key="16">
    <source>
        <dbReference type="Pfam" id="PF00122"/>
    </source>
</evidence>
<dbReference type="PRINTS" id="PR00943">
    <property type="entry name" value="CUATPASE"/>
</dbReference>
<dbReference type="GO" id="GO:0055070">
    <property type="term" value="P:copper ion homeostasis"/>
    <property type="evidence" value="ECO:0007669"/>
    <property type="project" value="TreeGrafter"/>
</dbReference>
<comment type="catalytic activity">
    <reaction evidence="13">
        <text>Cu(+)(in) + ATP + H2O = Cu(+)(out) + ADP + phosphate + H(+)</text>
        <dbReference type="Rhea" id="RHEA:25792"/>
        <dbReference type="ChEBI" id="CHEBI:15377"/>
        <dbReference type="ChEBI" id="CHEBI:15378"/>
        <dbReference type="ChEBI" id="CHEBI:30616"/>
        <dbReference type="ChEBI" id="CHEBI:43474"/>
        <dbReference type="ChEBI" id="CHEBI:49552"/>
        <dbReference type="ChEBI" id="CHEBI:456216"/>
        <dbReference type="EC" id="7.2.2.8"/>
    </reaction>
</comment>
<dbReference type="GO" id="GO:0005507">
    <property type="term" value="F:copper ion binding"/>
    <property type="evidence" value="ECO:0007669"/>
    <property type="project" value="TreeGrafter"/>
</dbReference>
<dbReference type="NCBIfam" id="TIGR01512">
    <property type="entry name" value="ATPase-IB2_Cd"/>
    <property type="match status" value="1"/>
</dbReference>
<dbReference type="InterPro" id="IPR036412">
    <property type="entry name" value="HAD-like_sf"/>
</dbReference>
<keyword evidence="11" id="KW-0186">Copper</keyword>
<proteinExistence type="inferred from homology"/>
<dbReference type="SUPFAM" id="SSF56784">
    <property type="entry name" value="HAD-like"/>
    <property type="match status" value="1"/>
</dbReference>
<evidence type="ECO:0000313" key="18">
    <source>
        <dbReference type="Proteomes" id="UP000031620"/>
    </source>
</evidence>
<keyword evidence="6 14" id="KW-0547">Nucleotide-binding</keyword>
<evidence type="ECO:0000256" key="1">
    <source>
        <dbReference type="ARBA" id="ARBA00004127"/>
    </source>
</evidence>
<keyword evidence="8 14" id="KW-0067">ATP-binding</keyword>
<dbReference type="NCBIfam" id="TIGR01511">
    <property type="entry name" value="ATPase-IB1_Cu"/>
    <property type="match status" value="1"/>
</dbReference>
<feature type="domain" description="P-type ATPase A" evidence="16">
    <location>
        <begin position="183"/>
        <end position="283"/>
    </location>
</feature>
<dbReference type="GO" id="GO:0005886">
    <property type="term" value="C:plasma membrane"/>
    <property type="evidence" value="ECO:0007669"/>
    <property type="project" value="UniProtKB-SubCell"/>
</dbReference>
<evidence type="ECO:0000256" key="3">
    <source>
        <dbReference type="ARBA" id="ARBA00012517"/>
    </source>
</evidence>
<evidence type="ECO:0000256" key="2">
    <source>
        <dbReference type="ARBA" id="ARBA00006024"/>
    </source>
</evidence>
<feature type="region of interest" description="Disordered" evidence="15">
    <location>
        <begin position="1"/>
        <end position="30"/>
    </location>
</feature>
<feature type="transmembrane region" description="Helical" evidence="14">
    <location>
        <begin position="300"/>
        <end position="322"/>
    </location>
</feature>
<dbReference type="PRINTS" id="PR00119">
    <property type="entry name" value="CATATPASE"/>
</dbReference>
<dbReference type="Gene3D" id="3.40.50.1000">
    <property type="entry name" value="HAD superfamily/HAD-like"/>
    <property type="match status" value="1"/>
</dbReference>
<dbReference type="HOGENOM" id="CLU_001771_11_2_9"/>
<dbReference type="Gene3D" id="3.40.1110.10">
    <property type="entry name" value="Calcium-transporting ATPase, cytoplasmic domain N"/>
    <property type="match status" value="1"/>
</dbReference>
<comment type="similarity">
    <text evidence="2 14">Belongs to the cation transport ATPase (P-type) (TC 3.A.3) family. Type IB subfamily.</text>
</comment>
<gene>
    <name evidence="17" type="ORF">LOOC260_118730</name>
</gene>
<feature type="transmembrane region" description="Helical" evidence="14">
    <location>
        <begin position="148"/>
        <end position="165"/>
    </location>
</feature>
<dbReference type="GO" id="GO:0016887">
    <property type="term" value="F:ATP hydrolysis activity"/>
    <property type="evidence" value="ECO:0007669"/>
    <property type="project" value="InterPro"/>
</dbReference>
<dbReference type="GO" id="GO:0043682">
    <property type="term" value="F:P-type divalent copper transporter activity"/>
    <property type="evidence" value="ECO:0007669"/>
    <property type="project" value="TreeGrafter"/>
</dbReference>
<dbReference type="RefSeq" id="WP_041094425.1">
    <property type="nucleotide sequence ID" value="NZ_AP014680.1"/>
</dbReference>
<keyword evidence="9" id="KW-1278">Translocase</keyword>
<dbReference type="InterPro" id="IPR023298">
    <property type="entry name" value="ATPase_P-typ_TM_dom_sf"/>
</dbReference>
<dbReference type="PANTHER" id="PTHR43520">
    <property type="entry name" value="ATP7, ISOFORM B"/>
    <property type="match status" value="1"/>
</dbReference>
<dbReference type="NCBIfam" id="TIGR01525">
    <property type="entry name" value="ATPase-IB_hvy"/>
    <property type="match status" value="1"/>
</dbReference>
<feature type="transmembrane region" description="Helical" evidence="14">
    <location>
        <begin position="672"/>
        <end position="691"/>
    </location>
</feature>
<keyword evidence="4 14" id="KW-0812">Transmembrane</keyword>
<dbReference type="Proteomes" id="UP000031620">
    <property type="component" value="Chromosome"/>
</dbReference>
<evidence type="ECO:0000256" key="7">
    <source>
        <dbReference type="ARBA" id="ARBA00022796"/>
    </source>
</evidence>
<keyword evidence="5 14" id="KW-0479">Metal-binding</keyword>
<evidence type="ECO:0000256" key="10">
    <source>
        <dbReference type="ARBA" id="ARBA00022989"/>
    </source>
</evidence>
<evidence type="ECO:0000256" key="9">
    <source>
        <dbReference type="ARBA" id="ARBA00022967"/>
    </source>
</evidence>
<evidence type="ECO:0000256" key="5">
    <source>
        <dbReference type="ARBA" id="ARBA00022723"/>
    </source>
</evidence>
<name>A0A0A1GZF7_9LACO</name>
<evidence type="ECO:0000256" key="12">
    <source>
        <dbReference type="ARBA" id="ARBA00023136"/>
    </source>
</evidence>
<dbReference type="KEGG" id="lho:LOOC260_118730"/>
<dbReference type="SUPFAM" id="SSF81653">
    <property type="entry name" value="Calcium ATPase, transduction domain A"/>
    <property type="match status" value="1"/>
</dbReference>
<dbReference type="SUPFAM" id="SSF81665">
    <property type="entry name" value="Calcium ATPase, transmembrane domain M"/>
    <property type="match status" value="1"/>
</dbReference>
<evidence type="ECO:0000313" key="17">
    <source>
        <dbReference type="EMBL" id="BAP86379.1"/>
    </source>
</evidence>
<dbReference type="InterPro" id="IPR059000">
    <property type="entry name" value="ATPase_P-type_domA"/>
</dbReference>
<evidence type="ECO:0000256" key="4">
    <source>
        <dbReference type="ARBA" id="ARBA00022692"/>
    </source>
</evidence>
<keyword evidence="10 14" id="KW-1133">Transmembrane helix</keyword>